<evidence type="ECO:0000259" key="1">
    <source>
        <dbReference type="Pfam" id="PF01575"/>
    </source>
</evidence>
<sequence length="153" mass="16800">MKHQTFGQIRLDETFVSYGRTVTETDIVQFTCLAGLKLPIFIDAAYCRDHSPFGQRIVPGLLIQAFAAGMMEELIGPYTIAALGFGESRFLRPALIGDTLRTHSRVASKRLASKPGRGVIDIAIRVANQRQETVMEGSYRLLMRTDAAGEGAP</sequence>
<dbReference type="InterPro" id="IPR002539">
    <property type="entry name" value="MaoC-like_dom"/>
</dbReference>
<gene>
    <name evidence="2" type="ORF">MMF98_20425</name>
</gene>
<dbReference type="InterPro" id="IPR052342">
    <property type="entry name" value="MCH/BMMD"/>
</dbReference>
<comment type="caution">
    <text evidence="2">The sequence shown here is derived from an EMBL/GenBank/DDBJ whole genome shotgun (WGS) entry which is preliminary data.</text>
</comment>
<dbReference type="RefSeq" id="WP_243309150.1">
    <property type="nucleotide sequence ID" value="NZ_JALGBI010000003.1"/>
</dbReference>
<dbReference type="EMBL" id="JALGBI010000003">
    <property type="protein sequence ID" value="MCJ0765586.1"/>
    <property type="molecule type" value="Genomic_DNA"/>
</dbReference>
<feature type="domain" description="MaoC-like" evidence="1">
    <location>
        <begin position="16"/>
        <end position="114"/>
    </location>
</feature>
<dbReference type="Gene3D" id="3.10.129.10">
    <property type="entry name" value="Hotdog Thioesterase"/>
    <property type="match status" value="1"/>
</dbReference>
<evidence type="ECO:0000313" key="3">
    <source>
        <dbReference type="Proteomes" id="UP001139447"/>
    </source>
</evidence>
<dbReference type="InterPro" id="IPR029069">
    <property type="entry name" value="HotDog_dom_sf"/>
</dbReference>
<keyword evidence="3" id="KW-1185">Reference proteome</keyword>
<organism evidence="2 3">
    <name type="scientific">Variovorax terrae</name>
    <dbReference type="NCBI Taxonomy" id="2923278"/>
    <lineage>
        <taxon>Bacteria</taxon>
        <taxon>Pseudomonadati</taxon>
        <taxon>Pseudomonadota</taxon>
        <taxon>Betaproteobacteria</taxon>
        <taxon>Burkholderiales</taxon>
        <taxon>Comamonadaceae</taxon>
        <taxon>Variovorax</taxon>
    </lineage>
</organism>
<evidence type="ECO:0000313" key="2">
    <source>
        <dbReference type="EMBL" id="MCJ0765586.1"/>
    </source>
</evidence>
<dbReference type="PANTHER" id="PTHR43664">
    <property type="entry name" value="MONOAMINE OXIDASE-RELATED"/>
    <property type="match status" value="1"/>
</dbReference>
<protein>
    <submittedName>
        <fullName evidence="2">Dehydratase</fullName>
    </submittedName>
</protein>
<dbReference type="PANTHER" id="PTHR43664:SF1">
    <property type="entry name" value="BETA-METHYLMALYL-COA DEHYDRATASE"/>
    <property type="match status" value="1"/>
</dbReference>
<reference evidence="2" key="1">
    <citation type="submission" date="2022-03" db="EMBL/GenBank/DDBJ databases">
        <authorList>
            <person name="Woo C.Y."/>
        </authorList>
    </citation>
    <scope>NUCLEOTIDE SEQUENCE</scope>
    <source>
        <strain evidence="2">CYS-02</strain>
    </source>
</reference>
<name>A0A9X1VXE1_9BURK</name>
<proteinExistence type="predicted"/>
<dbReference type="Pfam" id="PF01575">
    <property type="entry name" value="MaoC_dehydratas"/>
    <property type="match status" value="1"/>
</dbReference>
<dbReference type="Proteomes" id="UP001139447">
    <property type="component" value="Unassembled WGS sequence"/>
</dbReference>
<dbReference type="SUPFAM" id="SSF54637">
    <property type="entry name" value="Thioesterase/thiol ester dehydrase-isomerase"/>
    <property type="match status" value="1"/>
</dbReference>
<dbReference type="AlphaFoldDB" id="A0A9X1VXE1"/>
<accession>A0A9X1VXE1</accession>